<evidence type="ECO:0000259" key="1">
    <source>
        <dbReference type="Pfam" id="PF00462"/>
    </source>
</evidence>
<sequence>MTVTDFPNQPVAITVYGKPGCQGCKLTVRHLDKQGTPHTYRDVTTDPDAAAAVAALGYKALPVVTAGDMHWTGYSPDRLNTLGRIHTFAPDLTSRDELAADYLEPYDFEETA</sequence>
<evidence type="ECO:0000313" key="2">
    <source>
        <dbReference type="EMBL" id="AEV51910.1"/>
    </source>
</evidence>
<reference evidence="2 3" key="1">
    <citation type="submission" date="2011-06" db="EMBL/GenBank/DDBJ databases">
        <title>Two lysogenic phages can combine to generate a single lytic phage.</title>
        <authorList>
            <person name="Petrovski S."/>
        </authorList>
    </citation>
    <scope>NUCLEOTIDE SEQUENCE [LARGE SCALE GENOMIC DNA]</scope>
</reference>
<name>G9FGZ9_9CAUD</name>
<evidence type="ECO:0000313" key="3">
    <source>
        <dbReference type="Proteomes" id="UP000005427"/>
    </source>
</evidence>
<dbReference type="Pfam" id="PF00462">
    <property type="entry name" value="Glutaredoxin"/>
    <property type="match status" value="1"/>
</dbReference>
<organism evidence="2 3">
    <name type="scientific">Rhodococcus phage REQ2</name>
    <dbReference type="NCBI Taxonomy" id="1109713"/>
    <lineage>
        <taxon>Viruses</taxon>
        <taxon>Duplodnaviria</taxon>
        <taxon>Heunggongvirae</taxon>
        <taxon>Uroviricota</taxon>
        <taxon>Caudoviricetes</taxon>
        <taxon>Caudoviricetes incertae sedis</taxon>
        <taxon>Melbournevirus</taxon>
        <taxon>Melbournevirus REQ2</taxon>
    </lineage>
</organism>
<dbReference type="InterPro" id="IPR002109">
    <property type="entry name" value="Glutaredoxin"/>
</dbReference>
<dbReference type="Proteomes" id="UP000005427">
    <property type="component" value="Segment"/>
</dbReference>
<protein>
    <recommendedName>
        <fullName evidence="1">Glutaredoxin domain-containing protein</fullName>
    </recommendedName>
</protein>
<dbReference type="EMBL" id="JN116823">
    <property type="protein sequence ID" value="AEV51910.1"/>
    <property type="molecule type" value="Genomic_DNA"/>
</dbReference>
<keyword evidence="3" id="KW-1185">Reference proteome</keyword>
<dbReference type="PROSITE" id="PS51354">
    <property type="entry name" value="GLUTAREDOXIN_2"/>
    <property type="match status" value="1"/>
</dbReference>
<dbReference type="KEGG" id="vg:11541302"/>
<dbReference type="CDD" id="cd02976">
    <property type="entry name" value="NrdH"/>
    <property type="match status" value="1"/>
</dbReference>
<dbReference type="OrthoDB" id="18944at10239"/>
<dbReference type="GeneID" id="11541302"/>
<accession>G9FGZ9</accession>
<dbReference type="SUPFAM" id="SSF52833">
    <property type="entry name" value="Thioredoxin-like"/>
    <property type="match status" value="1"/>
</dbReference>
<dbReference type="InterPro" id="IPR036249">
    <property type="entry name" value="Thioredoxin-like_sf"/>
</dbReference>
<dbReference type="RefSeq" id="YP_005087100.1">
    <property type="nucleotide sequence ID" value="NC_016652.1"/>
</dbReference>
<feature type="domain" description="Glutaredoxin" evidence="1">
    <location>
        <begin position="13"/>
        <end position="71"/>
    </location>
</feature>
<proteinExistence type="predicted"/>
<dbReference type="Gene3D" id="3.40.30.10">
    <property type="entry name" value="Glutaredoxin"/>
    <property type="match status" value="1"/>
</dbReference>